<dbReference type="Proteomes" id="UP000613066">
    <property type="component" value="Unassembled WGS sequence"/>
</dbReference>
<accession>A0A851P4Q7</accession>
<dbReference type="GO" id="GO:0000978">
    <property type="term" value="F:RNA polymerase II cis-regulatory region sequence-specific DNA binding"/>
    <property type="evidence" value="ECO:0007669"/>
    <property type="project" value="TreeGrafter"/>
</dbReference>
<dbReference type="InterPro" id="IPR057321">
    <property type="entry name" value="RFX1-4/6/8-like_BCD"/>
</dbReference>
<reference evidence="2" key="1">
    <citation type="submission" date="2019-09" db="EMBL/GenBank/DDBJ databases">
        <title>Bird 10,000 Genomes (B10K) Project - Family phase.</title>
        <authorList>
            <person name="Zhang G."/>
        </authorList>
    </citation>
    <scope>NUCLEOTIDE SEQUENCE</scope>
    <source>
        <strain evidence="2">B10K-DU-001-08</strain>
        <tissue evidence="2">Muscle</tissue>
    </source>
</reference>
<dbReference type="OrthoDB" id="10056949at2759"/>
<dbReference type="Pfam" id="PF25340">
    <property type="entry name" value="BCD_RFX"/>
    <property type="match status" value="1"/>
</dbReference>
<sequence>SSSLTEVTVFIKRLRRMTDLSNMAKTMRIVLSNTSKVTVLMSDLNAVIDQGFLDLPGNLFQKKYRNPDELQNSTEIKCLNDLLYLLASSTDIRDLLNCVSSNLQAFVIQPSRNKEEFRTRAADFQLRWNFLLSAVSKAMTLNYADSFG</sequence>
<proteinExistence type="predicted"/>
<dbReference type="GO" id="GO:0000981">
    <property type="term" value="F:DNA-binding transcription factor activity, RNA polymerase II-specific"/>
    <property type="evidence" value="ECO:0007669"/>
    <property type="project" value="TreeGrafter"/>
</dbReference>
<feature type="domain" description="RFX1-4/6/8-like BCD" evidence="1">
    <location>
        <begin position="4"/>
        <end position="148"/>
    </location>
</feature>
<feature type="non-terminal residue" evidence="2">
    <location>
        <position position="1"/>
    </location>
</feature>
<evidence type="ECO:0000313" key="2">
    <source>
        <dbReference type="EMBL" id="NXC49933.1"/>
    </source>
</evidence>
<dbReference type="InterPro" id="IPR039779">
    <property type="entry name" value="RFX-like"/>
</dbReference>
<evidence type="ECO:0000259" key="1">
    <source>
        <dbReference type="Pfam" id="PF25340"/>
    </source>
</evidence>
<comment type="caution">
    <text evidence="2">The sequence shown here is derived from an EMBL/GenBank/DDBJ whole genome shotgun (WGS) entry which is preliminary data.</text>
</comment>
<name>A0A851P4Q7_9GALL</name>
<protein>
    <submittedName>
        <fullName evidence="2">RFX8 protein</fullName>
    </submittedName>
</protein>
<dbReference type="PANTHER" id="PTHR12619">
    <property type="entry name" value="RFX TRANSCRIPTION FACTOR FAMILY"/>
    <property type="match status" value="1"/>
</dbReference>
<dbReference type="AlphaFoldDB" id="A0A851P4Q7"/>
<dbReference type="PANTHER" id="PTHR12619:SF24">
    <property type="entry name" value="DNA-BINDING PROTEIN RFX8"/>
    <property type="match status" value="1"/>
</dbReference>
<feature type="non-terminal residue" evidence="2">
    <location>
        <position position="148"/>
    </location>
</feature>
<keyword evidence="3" id="KW-1185">Reference proteome</keyword>
<gene>
    <name evidence="2" type="primary">Rfx8</name>
    <name evidence="2" type="ORF">PENPIL_R07351</name>
</gene>
<dbReference type="EMBL" id="WBMW01005704">
    <property type="protein sequence ID" value="NXC49933.1"/>
    <property type="molecule type" value="Genomic_DNA"/>
</dbReference>
<organism evidence="2 3">
    <name type="scientific">Penelope pileata</name>
    <dbReference type="NCBI Taxonomy" id="1118817"/>
    <lineage>
        <taxon>Eukaryota</taxon>
        <taxon>Metazoa</taxon>
        <taxon>Chordata</taxon>
        <taxon>Craniata</taxon>
        <taxon>Vertebrata</taxon>
        <taxon>Euteleostomi</taxon>
        <taxon>Archelosauria</taxon>
        <taxon>Archosauria</taxon>
        <taxon>Dinosauria</taxon>
        <taxon>Saurischia</taxon>
        <taxon>Theropoda</taxon>
        <taxon>Coelurosauria</taxon>
        <taxon>Aves</taxon>
        <taxon>Neognathae</taxon>
        <taxon>Galloanserae</taxon>
        <taxon>Galliformes</taxon>
        <taxon>Cracidae</taxon>
        <taxon>Penelope</taxon>
    </lineage>
</organism>
<evidence type="ECO:0000313" key="3">
    <source>
        <dbReference type="Proteomes" id="UP000613066"/>
    </source>
</evidence>